<dbReference type="GO" id="GO:0051287">
    <property type="term" value="F:NAD binding"/>
    <property type="evidence" value="ECO:0007669"/>
    <property type="project" value="InterPro"/>
</dbReference>
<evidence type="ECO:0000256" key="1">
    <source>
        <dbReference type="ARBA" id="ARBA00004862"/>
    </source>
</evidence>
<comment type="pathway">
    <text evidence="1 7">Amino-acid biosynthesis; L-arginine biosynthesis; N(2)-acetyl-L-ornithine from L-glutamate: step 3/4.</text>
</comment>
<keyword evidence="4 7" id="KW-0521">NADP</keyword>
<dbReference type="Proteomes" id="UP000317178">
    <property type="component" value="Chromosome"/>
</dbReference>
<dbReference type="InterPro" id="IPR050085">
    <property type="entry name" value="AGPR"/>
</dbReference>
<dbReference type="UniPathway" id="UPA00068">
    <property type="reaction ID" value="UER00108"/>
</dbReference>
<dbReference type="SMART" id="SM00859">
    <property type="entry name" value="Semialdhyde_dh"/>
    <property type="match status" value="1"/>
</dbReference>
<keyword evidence="5 7" id="KW-0560">Oxidoreductase</keyword>
<evidence type="ECO:0000313" key="9">
    <source>
        <dbReference type="EMBL" id="QDU79777.1"/>
    </source>
</evidence>
<dbReference type="Pfam" id="PF01118">
    <property type="entry name" value="Semialdhyde_dh"/>
    <property type="match status" value="1"/>
</dbReference>
<accession>A0A518CKM9</accession>
<dbReference type="HAMAP" id="MF_00150">
    <property type="entry name" value="ArgC_type1"/>
    <property type="match status" value="1"/>
</dbReference>
<dbReference type="PANTHER" id="PTHR32338">
    <property type="entry name" value="N-ACETYL-GAMMA-GLUTAMYL-PHOSPHATE REDUCTASE, CHLOROPLASTIC-RELATED-RELATED"/>
    <property type="match status" value="1"/>
</dbReference>
<dbReference type="InterPro" id="IPR036291">
    <property type="entry name" value="NAD(P)-bd_dom_sf"/>
</dbReference>
<dbReference type="GO" id="GO:0005737">
    <property type="term" value="C:cytoplasm"/>
    <property type="evidence" value="ECO:0007669"/>
    <property type="project" value="UniProtKB-SubCell"/>
</dbReference>
<dbReference type="InterPro" id="IPR000706">
    <property type="entry name" value="AGPR_type-1"/>
</dbReference>
<dbReference type="GO" id="GO:0006526">
    <property type="term" value="P:L-arginine biosynthetic process"/>
    <property type="evidence" value="ECO:0007669"/>
    <property type="project" value="UniProtKB-UniRule"/>
</dbReference>
<gene>
    <name evidence="7 9" type="primary">argC</name>
    <name evidence="9" type="ORF">Pla110_14910</name>
</gene>
<dbReference type="SUPFAM" id="SSF55347">
    <property type="entry name" value="Glyceraldehyde-3-phosphate dehydrogenase-like, C-terminal domain"/>
    <property type="match status" value="1"/>
</dbReference>
<dbReference type="CDD" id="cd23934">
    <property type="entry name" value="AGPR_1_C"/>
    <property type="match status" value="1"/>
</dbReference>
<evidence type="ECO:0000259" key="8">
    <source>
        <dbReference type="SMART" id="SM00859"/>
    </source>
</evidence>
<evidence type="ECO:0000313" key="10">
    <source>
        <dbReference type="Proteomes" id="UP000317178"/>
    </source>
</evidence>
<dbReference type="InterPro" id="IPR000534">
    <property type="entry name" value="Semialdehyde_DH_NAD-bd"/>
</dbReference>
<dbReference type="EC" id="1.2.1.38" evidence="7"/>
<sequence length="349" mass="38101">MTGDFAQVRSRSMVNVGILGATGYTALELIKILLRHPEVKITALTTRQEDTPHIQAIHPSLHGRLDLRCENLTTEELVSRVDCVFCALPHAASMSVIPDVLASGCRVVDLSADYRLSDPGVYEEWYGHVHTDPTRLGTTIYGLPEIWKEGIREAELIANPGCYTSASILGLAPLLCHADIEPRGIHIDAKSGASGAGRAPKLTTLFAECNESVSAYSVGSHRHTPEIDQVLSQKSGQPVEVVFTPHLMPMDRGIHATIYAKPTREVTEDELLNVMRDFYKDAPFVRVVDHLPGTKDVSGTNYCDITVRVTRGTVIILVCIDNLIKGAAGVAVQNFNLMYGFDETTALIV</sequence>
<feature type="domain" description="Semialdehyde dehydrogenase NAD-binding" evidence="8">
    <location>
        <begin position="15"/>
        <end position="154"/>
    </location>
</feature>
<keyword evidence="7" id="KW-0963">Cytoplasm</keyword>
<name>A0A518CKM9_9PLAN</name>
<dbReference type="CDD" id="cd17895">
    <property type="entry name" value="AGPR_1_N"/>
    <property type="match status" value="1"/>
</dbReference>
<organism evidence="9 10">
    <name type="scientific">Polystyrenella longa</name>
    <dbReference type="NCBI Taxonomy" id="2528007"/>
    <lineage>
        <taxon>Bacteria</taxon>
        <taxon>Pseudomonadati</taxon>
        <taxon>Planctomycetota</taxon>
        <taxon>Planctomycetia</taxon>
        <taxon>Planctomycetales</taxon>
        <taxon>Planctomycetaceae</taxon>
        <taxon>Polystyrenella</taxon>
    </lineage>
</organism>
<evidence type="ECO:0000256" key="4">
    <source>
        <dbReference type="ARBA" id="ARBA00022857"/>
    </source>
</evidence>
<evidence type="ECO:0000256" key="6">
    <source>
        <dbReference type="ARBA" id="ARBA00050557"/>
    </source>
</evidence>
<dbReference type="Gene3D" id="3.30.360.10">
    <property type="entry name" value="Dihydrodipicolinate Reductase, domain 2"/>
    <property type="match status" value="1"/>
</dbReference>
<comment type="subcellular location">
    <subcellularLocation>
        <location evidence="7">Cytoplasm</location>
    </subcellularLocation>
</comment>
<proteinExistence type="inferred from homology"/>
<comment type="similarity">
    <text evidence="7">Belongs to the NAGSA dehydrogenase family. Type 1 subfamily.</text>
</comment>
<keyword evidence="10" id="KW-1185">Reference proteome</keyword>
<dbReference type="InterPro" id="IPR058924">
    <property type="entry name" value="AGPR_dimerisation_dom"/>
</dbReference>
<keyword evidence="3 7" id="KW-0028">Amino-acid biosynthesis</keyword>
<dbReference type="NCBIfam" id="TIGR01850">
    <property type="entry name" value="argC"/>
    <property type="match status" value="1"/>
</dbReference>
<dbReference type="FunFam" id="3.30.360.10:FF:000014">
    <property type="entry name" value="N-acetyl-gamma-glutamyl-phosphate reductase"/>
    <property type="match status" value="1"/>
</dbReference>
<reference evidence="9 10" key="1">
    <citation type="submission" date="2019-02" db="EMBL/GenBank/DDBJ databases">
        <title>Deep-cultivation of Planctomycetes and their phenomic and genomic characterization uncovers novel biology.</title>
        <authorList>
            <person name="Wiegand S."/>
            <person name="Jogler M."/>
            <person name="Boedeker C."/>
            <person name="Pinto D."/>
            <person name="Vollmers J."/>
            <person name="Rivas-Marin E."/>
            <person name="Kohn T."/>
            <person name="Peeters S.H."/>
            <person name="Heuer A."/>
            <person name="Rast P."/>
            <person name="Oberbeckmann S."/>
            <person name="Bunk B."/>
            <person name="Jeske O."/>
            <person name="Meyerdierks A."/>
            <person name="Storesund J.E."/>
            <person name="Kallscheuer N."/>
            <person name="Luecker S."/>
            <person name="Lage O.M."/>
            <person name="Pohl T."/>
            <person name="Merkel B.J."/>
            <person name="Hornburger P."/>
            <person name="Mueller R.-W."/>
            <person name="Bruemmer F."/>
            <person name="Labrenz M."/>
            <person name="Spormann A.M."/>
            <person name="Op den Camp H."/>
            <person name="Overmann J."/>
            <person name="Amann R."/>
            <person name="Jetten M.S.M."/>
            <person name="Mascher T."/>
            <person name="Medema M.H."/>
            <person name="Devos D.P."/>
            <person name="Kaster A.-K."/>
            <person name="Ovreas L."/>
            <person name="Rohde M."/>
            <person name="Galperin M.Y."/>
            <person name="Jogler C."/>
        </authorList>
    </citation>
    <scope>NUCLEOTIDE SEQUENCE [LARGE SCALE GENOMIC DNA]</scope>
    <source>
        <strain evidence="9 10">Pla110</strain>
    </source>
</reference>
<comment type="function">
    <text evidence="7">Catalyzes the NADPH-dependent reduction of N-acetyl-5-glutamyl phosphate to yield N-acetyl-L-glutamate 5-semialdehyde.</text>
</comment>
<evidence type="ECO:0000256" key="5">
    <source>
        <dbReference type="ARBA" id="ARBA00023002"/>
    </source>
</evidence>
<dbReference type="SUPFAM" id="SSF51735">
    <property type="entry name" value="NAD(P)-binding Rossmann-fold domains"/>
    <property type="match status" value="1"/>
</dbReference>
<dbReference type="KEGG" id="plon:Pla110_14910"/>
<protein>
    <recommendedName>
        <fullName evidence="7">N-acetyl-gamma-glutamyl-phosphate reductase</fullName>
        <shortName evidence="7">AGPR</shortName>
        <ecNumber evidence="7">1.2.1.38</ecNumber>
    </recommendedName>
    <alternativeName>
        <fullName evidence="7">N-acetyl-glutamate semialdehyde dehydrogenase</fullName>
        <shortName evidence="7">NAGSA dehydrogenase</shortName>
    </alternativeName>
</protein>
<evidence type="ECO:0000256" key="2">
    <source>
        <dbReference type="ARBA" id="ARBA00022571"/>
    </source>
</evidence>
<dbReference type="PANTHER" id="PTHR32338:SF10">
    <property type="entry name" value="N-ACETYL-GAMMA-GLUTAMYL-PHOSPHATE REDUCTASE, CHLOROPLASTIC-RELATED"/>
    <property type="match status" value="1"/>
</dbReference>
<dbReference type="GO" id="GO:0003942">
    <property type="term" value="F:N-acetyl-gamma-glutamyl-phosphate reductase activity"/>
    <property type="evidence" value="ECO:0007669"/>
    <property type="project" value="UniProtKB-UniRule"/>
</dbReference>
<dbReference type="Pfam" id="PF22698">
    <property type="entry name" value="Semialdhyde_dhC_1"/>
    <property type="match status" value="1"/>
</dbReference>
<evidence type="ECO:0000256" key="3">
    <source>
        <dbReference type="ARBA" id="ARBA00022605"/>
    </source>
</evidence>
<dbReference type="AlphaFoldDB" id="A0A518CKM9"/>
<dbReference type="EMBL" id="CP036281">
    <property type="protein sequence ID" value="QDU79777.1"/>
    <property type="molecule type" value="Genomic_DNA"/>
</dbReference>
<comment type="catalytic activity">
    <reaction evidence="6 7">
        <text>N-acetyl-L-glutamate 5-semialdehyde + phosphate + NADP(+) = N-acetyl-L-glutamyl 5-phosphate + NADPH + H(+)</text>
        <dbReference type="Rhea" id="RHEA:21588"/>
        <dbReference type="ChEBI" id="CHEBI:15378"/>
        <dbReference type="ChEBI" id="CHEBI:29123"/>
        <dbReference type="ChEBI" id="CHEBI:43474"/>
        <dbReference type="ChEBI" id="CHEBI:57783"/>
        <dbReference type="ChEBI" id="CHEBI:57936"/>
        <dbReference type="ChEBI" id="CHEBI:58349"/>
        <dbReference type="EC" id="1.2.1.38"/>
    </reaction>
</comment>
<dbReference type="GO" id="GO:0070401">
    <property type="term" value="F:NADP+ binding"/>
    <property type="evidence" value="ECO:0007669"/>
    <property type="project" value="InterPro"/>
</dbReference>
<keyword evidence="2 7" id="KW-0055">Arginine biosynthesis</keyword>
<dbReference type="Gene3D" id="3.40.50.720">
    <property type="entry name" value="NAD(P)-binding Rossmann-like Domain"/>
    <property type="match status" value="1"/>
</dbReference>
<feature type="active site" evidence="7">
    <location>
        <position position="162"/>
    </location>
</feature>
<evidence type="ECO:0000256" key="7">
    <source>
        <dbReference type="HAMAP-Rule" id="MF_00150"/>
    </source>
</evidence>